<feature type="non-terminal residue" evidence="1">
    <location>
        <position position="1"/>
    </location>
</feature>
<protein>
    <submittedName>
        <fullName evidence="1">9312_t:CDS:1</fullName>
    </submittedName>
</protein>
<gene>
    <name evidence="1" type="ORF">RFULGI_LOCUS7400</name>
</gene>
<organism evidence="1 2">
    <name type="scientific">Racocetra fulgida</name>
    <dbReference type="NCBI Taxonomy" id="60492"/>
    <lineage>
        <taxon>Eukaryota</taxon>
        <taxon>Fungi</taxon>
        <taxon>Fungi incertae sedis</taxon>
        <taxon>Mucoromycota</taxon>
        <taxon>Glomeromycotina</taxon>
        <taxon>Glomeromycetes</taxon>
        <taxon>Diversisporales</taxon>
        <taxon>Gigasporaceae</taxon>
        <taxon>Racocetra</taxon>
    </lineage>
</organism>
<dbReference type="AlphaFoldDB" id="A0A9N9GMX3"/>
<dbReference type="OrthoDB" id="2470925at2759"/>
<evidence type="ECO:0000313" key="2">
    <source>
        <dbReference type="Proteomes" id="UP000789396"/>
    </source>
</evidence>
<name>A0A9N9GMX3_9GLOM</name>
<evidence type="ECO:0000313" key="1">
    <source>
        <dbReference type="EMBL" id="CAG8622123.1"/>
    </source>
</evidence>
<dbReference type="Proteomes" id="UP000789396">
    <property type="component" value="Unassembled WGS sequence"/>
</dbReference>
<reference evidence="1" key="1">
    <citation type="submission" date="2021-06" db="EMBL/GenBank/DDBJ databases">
        <authorList>
            <person name="Kallberg Y."/>
            <person name="Tangrot J."/>
            <person name="Rosling A."/>
        </authorList>
    </citation>
    <scope>NUCLEOTIDE SEQUENCE</scope>
    <source>
        <strain evidence="1">IN212</strain>
    </source>
</reference>
<comment type="caution">
    <text evidence="1">The sequence shown here is derived from an EMBL/GenBank/DDBJ whole genome shotgun (WGS) entry which is preliminary data.</text>
</comment>
<keyword evidence="2" id="KW-1185">Reference proteome</keyword>
<dbReference type="EMBL" id="CAJVPZ010010670">
    <property type="protein sequence ID" value="CAG8622123.1"/>
    <property type="molecule type" value="Genomic_DNA"/>
</dbReference>
<sequence>TLWNHDANAARNIHRLFLHMNSNNDERLEEFHRPEDRDRYGGEELPFAVATSGVSRMHKVGTA</sequence>
<proteinExistence type="predicted"/>
<accession>A0A9N9GMX3</accession>